<sequence>MDPQIGKALLDFAFKAAKNRKVQRAAAVAASAAASKVLKRADVNADPGSNIWYGDYPN</sequence>
<comment type="caution">
    <text evidence="1">The sequence shown here is derived from an EMBL/GenBank/DDBJ whole genome shotgun (WGS) entry which is preliminary data.</text>
</comment>
<evidence type="ECO:0000313" key="1">
    <source>
        <dbReference type="EMBL" id="MDI6099821.1"/>
    </source>
</evidence>
<dbReference type="RefSeq" id="WP_282760204.1">
    <property type="nucleotide sequence ID" value="NZ_JASCTH010000008.1"/>
</dbReference>
<organism evidence="1 2">
    <name type="scientific">Actinoplanes sandaracinus</name>
    <dbReference type="NCBI Taxonomy" id="3045177"/>
    <lineage>
        <taxon>Bacteria</taxon>
        <taxon>Bacillati</taxon>
        <taxon>Actinomycetota</taxon>
        <taxon>Actinomycetes</taxon>
        <taxon>Micromonosporales</taxon>
        <taxon>Micromonosporaceae</taxon>
        <taxon>Actinoplanes</taxon>
    </lineage>
</organism>
<reference evidence="1 2" key="1">
    <citation type="submission" date="2023-05" db="EMBL/GenBank/DDBJ databases">
        <title>Actinoplanes sp. NEAU-A12 genome sequencing.</title>
        <authorList>
            <person name="Wang Z.-S."/>
        </authorList>
    </citation>
    <scope>NUCLEOTIDE SEQUENCE [LARGE SCALE GENOMIC DNA]</scope>
    <source>
        <strain evidence="1 2">NEAU-A12</strain>
    </source>
</reference>
<accession>A0ABT6WJC3</accession>
<keyword evidence="2" id="KW-1185">Reference proteome</keyword>
<dbReference type="Proteomes" id="UP001241758">
    <property type="component" value="Unassembled WGS sequence"/>
</dbReference>
<name>A0ABT6WJC3_9ACTN</name>
<dbReference type="EMBL" id="JASCTH010000008">
    <property type="protein sequence ID" value="MDI6099821.1"/>
    <property type="molecule type" value="Genomic_DNA"/>
</dbReference>
<evidence type="ECO:0000313" key="2">
    <source>
        <dbReference type="Proteomes" id="UP001241758"/>
    </source>
</evidence>
<proteinExistence type="predicted"/>
<gene>
    <name evidence="1" type="ORF">QLQ12_14560</name>
</gene>
<protein>
    <submittedName>
        <fullName evidence="1">Uncharacterized protein</fullName>
    </submittedName>
</protein>